<dbReference type="RefSeq" id="WP_166247270.1">
    <property type="nucleotide sequence ID" value="NZ_CP049616.1"/>
</dbReference>
<reference evidence="7 8" key="1">
    <citation type="submission" date="2020-02" db="EMBL/GenBank/DDBJ databases">
        <title>Complete genome of Muricauda sp. 501str8.</title>
        <authorList>
            <person name="Dong B."/>
            <person name="Zhu S."/>
            <person name="Yang J."/>
            <person name="Chen J."/>
        </authorList>
    </citation>
    <scope>NUCLEOTIDE SEQUENCE [LARGE SCALE GENOMIC DNA]</scope>
    <source>
        <strain evidence="7 8">501str8</strain>
    </source>
</reference>
<dbReference type="Gene3D" id="1.10.1740.10">
    <property type="match status" value="1"/>
</dbReference>
<evidence type="ECO:0000313" key="7">
    <source>
        <dbReference type="EMBL" id="QII43601.1"/>
    </source>
</evidence>
<organism evidence="7 8">
    <name type="scientific">Flagellimonas oceani</name>
    <dbReference type="NCBI Taxonomy" id="2698672"/>
    <lineage>
        <taxon>Bacteria</taxon>
        <taxon>Pseudomonadati</taxon>
        <taxon>Bacteroidota</taxon>
        <taxon>Flavobacteriia</taxon>
        <taxon>Flavobacteriales</taxon>
        <taxon>Flavobacteriaceae</taxon>
        <taxon>Flagellimonas</taxon>
    </lineage>
</organism>
<proteinExistence type="inferred from homology"/>
<keyword evidence="5" id="KW-0175">Coiled coil</keyword>
<dbReference type="AlphaFoldDB" id="A0A6G7IYB7"/>
<dbReference type="GO" id="GO:0016987">
    <property type="term" value="F:sigma factor activity"/>
    <property type="evidence" value="ECO:0007669"/>
    <property type="project" value="UniProtKB-KW"/>
</dbReference>
<dbReference type="EMBL" id="CP049616">
    <property type="protein sequence ID" value="QII43601.1"/>
    <property type="molecule type" value="Genomic_DNA"/>
</dbReference>
<dbReference type="KEGG" id="mut:GVT53_02520"/>
<dbReference type="Proteomes" id="UP000502928">
    <property type="component" value="Chromosome"/>
</dbReference>
<dbReference type="InterPro" id="IPR013325">
    <property type="entry name" value="RNA_pol_sigma_r2"/>
</dbReference>
<keyword evidence="2" id="KW-0805">Transcription regulation</keyword>
<dbReference type="GO" id="GO:0003677">
    <property type="term" value="F:DNA binding"/>
    <property type="evidence" value="ECO:0007669"/>
    <property type="project" value="InterPro"/>
</dbReference>
<dbReference type="SUPFAM" id="SSF88946">
    <property type="entry name" value="Sigma2 domain of RNA polymerase sigma factors"/>
    <property type="match status" value="1"/>
</dbReference>
<evidence type="ECO:0000259" key="6">
    <source>
        <dbReference type="Pfam" id="PF08281"/>
    </source>
</evidence>
<evidence type="ECO:0000313" key="8">
    <source>
        <dbReference type="Proteomes" id="UP000502928"/>
    </source>
</evidence>
<gene>
    <name evidence="7" type="ORF">GVT53_02520</name>
</gene>
<keyword evidence="8" id="KW-1185">Reference proteome</keyword>
<evidence type="ECO:0000256" key="3">
    <source>
        <dbReference type="ARBA" id="ARBA00023082"/>
    </source>
</evidence>
<dbReference type="GO" id="GO:0006352">
    <property type="term" value="P:DNA-templated transcription initiation"/>
    <property type="evidence" value="ECO:0007669"/>
    <property type="project" value="InterPro"/>
</dbReference>
<dbReference type="InterPro" id="IPR014284">
    <property type="entry name" value="RNA_pol_sigma-70_dom"/>
</dbReference>
<sequence>MKTEETQIWNDLKKGSISALESLYNFHVDKLFACGYKIINDRELIQDEIHDLFLDLYRCREKLSNVVNIEAYLIVSLKRNLYKHNDYRLKSLENEFKHITNMTANTNLTVASHEEVIIEEENENAQLMRLRRIMDNLTNHQKRILRLRFNQEKSYEEISREMGLSVASARTLFYRTLKTIRKTALSILF</sequence>
<dbReference type="Gene3D" id="1.10.10.10">
    <property type="entry name" value="Winged helix-like DNA-binding domain superfamily/Winged helix DNA-binding domain"/>
    <property type="match status" value="1"/>
</dbReference>
<evidence type="ECO:0000256" key="4">
    <source>
        <dbReference type="ARBA" id="ARBA00023163"/>
    </source>
</evidence>
<evidence type="ECO:0000256" key="5">
    <source>
        <dbReference type="SAM" id="Coils"/>
    </source>
</evidence>
<dbReference type="InterPro" id="IPR039425">
    <property type="entry name" value="RNA_pol_sigma-70-like"/>
</dbReference>
<protein>
    <submittedName>
        <fullName evidence="7">Sigma-70 family RNA polymerase sigma factor</fullName>
    </submittedName>
</protein>
<comment type="similarity">
    <text evidence="1">Belongs to the sigma-70 factor family. ECF subfamily.</text>
</comment>
<dbReference type="SUPFAM" id="SSF88659">
    <property type="entry name" value="Sigma3 and sigma4 domains of RNA polymerase sigma factors"/>
    <property type="match status" value="1"/>
</dbReference>
<keyword evidence="3" id="KW-0731">Sigma factor</keyword>
<accession>A0A6G7IYB7</accession>
<dbReference type="InterPro" id="IPR013324">
    <property type="entry name" value="RNA_pol_sigma_r3/r4-like"/>
</dbReference>
<dbReference type="PANTHER" id="PTHR43133:SF46">
    <property type="entry name" value="RNA POLYMERASE SIGMA-70 FACTOR ECF SUBFAMILY"/>
    <property type="match status" value="1"/>
</dbReference>
<dbReference type="InterPro" id="IPR036388">
    <property type="entry name" value="WH-like_DNA-bd_sf"/>
</dbReference>
<name>A0A6G7IYB7_9FLAO</name>
<feature type="domain" description="RNA polymerase sigma factor 70 region 4 type 2" evidence="6">
    <location>
        <begin position="128"/>
        <end position="179"/>
    </location>
</feature>
<dbReference type="PANTHER" id="PTHR43133">
    <property type="entry name" value="RNA POLYMERASE ECF-TYPE SIGMA FACTO"/>
    <property type="match status" value="1"/>
</dbReference>
<evidence type="ECO:0000256" key="1">
    <source>
        <dbReference type="ARBA" id="ARBA00010641"/>
    </source>
</evidence>
<evidence type="ECO:0000256" key="2">
    <source>
        <dbReference type="ARBA" id="ARBA00023015"/>
    </source>
</evidence>
<dbReference type="InterPro" id="IPR013249">
    <property type="entry name" value="RNA_pol_sigma70_r4_t2"/>
</dbReference>
<dbReference type="CDD" id="cd06171">
    <property type="entry name" value="Sigma70_r4"/>
    <property type="match status" value="1"/>
</dbReference>
<dbReference type="Pfam" id="PF08281">
    <property type="entry name" value="Sigma70_r4_2"/>
    <property type="match status" value="1"/>
</dbReference>
<keyword evidence="4" id="KW-0804">Transcription</keyword>
<feature type="coiled-coil region" evidence="5">
    <location>
        <begin position="110"/>
        <end position="140"/>
    </location>
</feature>
<dbReference type="NCBIfam" id="TIGR02937">
    <property type="entry name" value="sigma70-ECF"/>
    <property type="match status" value="1"/>
</dbReference>